<feature type="region of interest" description="Disordered" evidence="1">
    <location>
        <begin position="44"/>
        <end position="64"/>
    </location>
</feature>
<gene>
    <name evidence="2" type="ORF">PXEA_LOCUS32634</name>
</gene>
<accession>A0A448XL24</accession>
<evidence type="ECO:0000256" key="1">
    <source>
        <dbReference type="SAM" id="MobiDB-lite"/>
    </source>
</evidence>
<evidence type="ECO:0000313" key="2">
    <source>
        <dbReference type="EMBL" id="VEL39194.1"/>
    </source>
</evidence>
<keyword evidence="3" id="KW-1185">Reference proteome</keyword>
<protein>
    <submittedName>
        <fullName evidence="2">Uncharacterized protein</fullName>
    </submittedName>
</protein>
<name>A0A448XL24_9PLAT</name>
<evidence type="ECO:0000313" key="3">
    <source>
        <dbReference type="Proteomes" id="UP000784294"/>
    </source>
</evidence>
<dbReference type="AlphaFoldDB" id="A0A448XL24"/>
<proteinExistence type="predicted"/>
<reference evidence="2" key="1">
    <citation type="submission" date="2018-11" db="EMBL/GenBank/DDBJ databases">
        <authorList>
            <consortium name="Pathogen Informatics"/>
        </authorList>
    </citation>
    <scope>NUCLEOTIDE SEQUENCE</scope>
</reference>
<dbReference type="Proteomes" id="UP000784294">
    <property type="component" value="Unassembled WGS sequence"/>
</dbReference>
<comment type="caution">
    <text evidence="2">The sequence shown here is derived from an EMBL/GenBank/DDBJ whole genome shotgun (WGS) entry which is preliminary data.</text>
</comment>
<organism evidence="2 3">
    <name type="scientific">Protopolystoma xenopodis</name>
    <dbReference type="NCBI Taxonomy" id="117903"/>
    <lineage>
        <taxon>Eukaryota</taxon>
        <taxon>Metazoa</taxon>
        <taxon>Spiralia</taxon>
        <taxon>Lophotrochozoa</taxon>
        <taxon>Platyhelminthes</taxon>
        <taxon>Monogenea</taxon>
        <taxon>Polyopisthocotylea</taxon>
        <taxon>Polystomatidea</taxon>
        <taxon>Polystomatidae</taxon>
        <taxon>Protopolystoma</taxon>
    </lineage>
</organism>
<sequence length="64" mass="7011">MKAIFIGVVKASIQPLVGLVGYRASWGSLSRIWQEGIRDPSELEELVQPEAGEASKRVSGRQQT</sequence>
<dbReference type="EMBL" id="CAAALY010260405">
    <property type="protein sequence ID" value="VEL39194.1"/>
    <property type="molecule type" value="Genomic_DNA"/>
</dbReference>